<dbReference type="GO" id="GO:0035438">
    <property type="term" value="F:cyclic-di-GMP binding"/>
    <property type="evidence" value="ECO:0007669"/>
    <property type="project" value="InterPro"/>
</dbReference>
<feature type="domain" description="PilZ" evidence="2">
    <location>
        <begin position="42"/>
        <end position="116"/>
    </location>
</feature>
<evidence type="ECO:0000256" key="1">
    <source>
        <dbReference type="SAM" id="MobiDB-lite"/>
    </source>
</evidence>
<evidence type="ECO:0000259" key="2">
    <source>
        <dbReference type="Pfam" id="PF07238"/>
    </source>
</evidence>
<evidence type="ECO:0000313" key="3">
    <source>
        <dbReference type="EMBL" id="OWQ99726.1"/>
    </source>
</evidence>
<dbReference type="Pfam" id="PF07238">
    <property type="entry name" value="PilZ"/>
    <property type="match status" value="2"/>
</dbReference>
<organism evidence="3 4">
    <name type="scientific">Sphingopyxis bauzanensis</name>
    <dbReference type="NCBI Taxonomy" id="651663"/>
    <lineage>
        <taxon>Bacteria</taxon>
        <taxon>Pseudomonadati</taxon>
        <taxon>Pseudomonadota</taxon>
        <taxon>Alphaproteobacteria</taxon>
        <taxon>Sphingomonadales</taxon>
        <taxon>Sphingomonadaceae</taxon>
        <taxon>Sphingopyxis</taxon>
    </lineage>
</organism>
<dbReference type="AlphaFoldDB" id="A0A246K2M7"/>
<dbReference type="EMBL" id="NISK01000001">
    <property type="protein sequence ID" value="OWQ99726.1"/>
    <property type="molecule type" value="Genomic_DNA"/>
</dbReference>
<name>A0A246K2M7_9SPHN</name>
<reference evidence="3 4" key="1">
    <citation type="journal article" date="2010" name="Int. J. Syst. Evol. Microbiol.">
        <title>Sphingopyxis bauzanensis sp. nov., a psychrophilic bacterium isolated from soil.</title>
        <authorList>
            <person name="Zhang D.C."/>
            <person name="Liu H.C."/>
            <person name="Xin Y.H."/>
            <person name="Zhou Y.G."/>
            <person name="Schinner F."/>
            <person name="Margesin R."/>
        </authorList>
    </citation>
    <scope>NUCLEOTIDE SEQUENCE [LARGE SCALE GENOMIC DNA]</scope>
    <source>
        <strain evidence="3 4">DSM 22271</strain>
    </source>
</reference>
<keyword evidence="4" id="KW-1185">Reference proteome</keyword>
<evidence type="ECO:0000313" key="4">
    <source>
        <dbReference type="Proteomes" id="UP000197361"/>
    </source>
</evidence>
<feature type="region of interest" description="Disordered" evidence="1">
    <location>
        <begin position="1"/>
        <end position="33"/>
    </location>
</feature>
<accession>A0A246K2M7</accession>
<dbReference type="Proteomes" id="UP000197361">
    <property type="component" value="Unassembled WGS sequence"/>
</dbReference>
<dbReference type="InterPro" id="IPR009875">
    <property type="entry name" value="PilZ_domain"/>
</dbReference>
<sequence>MLGRRAASTSSKAYPRSSNRERPNFVTTKASSSSLLEQQEAERRRAARASVFLPATIFFVERVVEARIQNASATGLLGEADVELTIGQQVHFSFESRTYHPGLVQWTTGRRFGLSLANALAHITGQTKTWQEDSENYEARAVRVALDVPANLYLSKPPRPATVRNISETGMLLDCGPDLRLGQQLLVSIKGRGCVIGRVQWVEAGKAGFRSEASLADKLPGGFQTDGTRLASS</sequence>
<proteinExistence type="predicted"/>
<gene>
    <name evidence="3" type="ORF">CDQ92_06475</name>
</gene>
<dbReference type="SUPFAM" id="SSF141371">
    <property type="entry name" value="PilZ domain-like"/>
    <property type="match status" value="2"/>
</dbReference>
<comment type="caution">
    <text evidence="3">The sequence shown here is derived from an EMBL/GenBank/DDBJ whole genome shotgun (WGS) entry which is preliminary data.</text>
</comment>
<protein>
    <recommendedName>
        <fullName evidence="2">PilZ domain-containing protein</fullName>
    </recommendedName>
</protein>
<feature type="domain" description="PilZ" evidence="2">
    <location>
        <begin position="140"/>
        <end position="210"/>
    </location>
</feature>